<keyword evidence="5 6" id="KW-0472">Membrane</keyword>
<dbReference type="EMBL" id="RCBY01000069">
    <property type="protein sequence ID" value="RQH42998.1"/>
    <property type="molecule type" value="Genomic_DNA"/>
</dbReference>
<evidence type="ECO:0000313" key="7">
    <source>
        <dbReference type="EMBL" id="RQH42998.1"/>
    </source>
</evidence>
<evidence type="ECO:0000256" key="2">
    <source>
        <dbReference type="ARBA" id="ARBA00022475"/>
    </source>
</evidence>
<feature type="transmembrane region" description="Helical" evidence="6">
    <location>
        <begin position="300"/>
        <end position="322"/>
    </location>
</feature>
<dbReference type="AlphaFoldDB" id="A0A3N6PBG5"/>
<dbReference type="NCBIfam" id="TIGR00765">
    <property type="entry name" value="yihY_not_rbn"/>
    <property type="match status" value="1"/>
</dbReference>
<feature type="transmembrane region" description="Helical" evidence="6">
    <location>
        <begin position="334"/>
        <end position="355"/>
    </location>
</feature>
<dbReference type="OrthoDB" id="9775903at2"/>
<accession>A0A3N6PBG5</accession>
<keyword evidence="3 6" id="KW-0812">Transmembrane</keyword>
<gene>
    <name evidence="7" type="ORF">D5R40_14000</name>
</gene>
<evidence type="ECO:0000256" key="6">
    <source>
        <dbReference type="SAM" id="Phobius"/>
    </source>
</evidence>
<dbReference type="PANTHER" id="PTHR30213">
    <property type="entry name" value="INNER MEMBRANE PROTEIN YHJD"/>
    <property type="match status" value="1"/>
</dbReference>
<sequence length="377" mass="42430">MSFFHFLRHFNSATLREVLNHSNRQRFFNLLTPIAKRGYGMILTILKRIVKHILKRIIRFFQFLLHLNFNTIKQVCICAGKSRLSGLSAEMAYNAMLALFPGLLTIIAAIGLFESLRLPLLQMGSLLTDIVPNQVRFLISSAVDEILKTRNKEIFSFSFIGSIWIFSSVLTSAMAALDEIHQVPLEKKRPFWKAKLVSLGLTIGTLILLIIASGLVLVSDLIVDMIARQSCLLETLPNCPPDQVASCLFQEPVDNCVLKSQLLETWGQLRWPITLGIVSTAFAFVYRFGPSRRRKGTPIMPGAIISALMWAGASNLFRLYVFHFGNYNRTYGTIGTFIILLLWLYISSLVVLIGAQLNVTVGEAMARDNVPHLLQER</sequence>
<keyword evidence="4 6" id="KW-1133">Transmembrane helix</keyword>
<dbReference type="PANTHER" id="PTHR30213:SF0">
    <property type="entry name" value="UPF0761 MEMBRANE PROTEIN YIHY"/>
    <property type="match status" value="1"/>
</dbReference>
<comment type="subcellular location">
    <subcellularLocation>
        <location evidence="1">Cell membrane</location>
        <topology evidence="1">Multi-pass membrane protein</topology>
    </subcellularLocation>
</comment>
<keyword evidence="8" id="KW-1185">Reference proteome</keyword>
<feature type="transmembrane region" description="Helical" evidence="6">
    <location>
        <begin position="269"/>
        <end position="288"/>
    </location>
</feature>
<comment type="caution">
    <text evidence="7">The sequence shown here is derived from an EMBL/GenBank/DDBJ whole genome shotgun (WGS) entry which is preliminary data.</text>
</comment>
<evidence type="ECO:0000256" key="5">
    <source>
        <dbReference type="ARBA" id="ARBA00023136"/>
    </source>
</evidence>
<name>A0A3N6PBG5_9CYAN</name>
<protein>
    <submittedName>
        <fullName evidence="7">YihY/virulence factor BrkB family protein</fullName>
    </submittedName>
</protein>
<feature type="transmembrane region" description="Helical" evidence="6">
    <location>
        <begin position="91"/>
        <end position="113"/>
    </location>
</feature>
<dbReference type="InterPro" id="IPR017039">
    <property type="entry name" value="Virul_fac_BrkB"/>
</dbReference>
<evidence type="ECO:0000256" key="4">
    <source>
        <dbReference type="ARBA" id="ARBA00022989"/>
    </source>
</evidence>
<proteinExistence type="predicted"/>
<dbReference type="Proteomes" id="UP000269154">
    <property type="component" value="Unassembled WGS sequence"/>
</dbReference>
<dbReference type="Pfam" id="PF03631">
    <property type="entry name" value="Virul_fac_BrkB"/>
    <property type="match status" value="1"/>
</dbReference>
<feature type="transmembrane region" description="Helical" evidence="6">
    <location>
        <begin position="154"/>
        <end position="175"/>
    </location>
</feature>
<feature type="transmembrane region" description="Helical" evidence="6">
    <location>
        <begin position="196"/>
        <end position="218"/>
    </location>
</feature>
<dbReference type="RefSeq" id="WP_124145661.1">
    <property type="nucleotide sequence ID" value="NZ_CAWOKI010000107.1"/>
</dbReference>
<evidence type="ECO:0000256" key="3">
    <source>
        <dbReference type="ARBA" id="ARBA00022692"/>
    </source>
</evidence>
<dbReference type="PIRSF" id="PIRSF035875">
    <property type="entry name" value="RNase_BN"/>
    <property type="match status" value="1"/>
</dbReference>
<dbReference type="GO" id="GO:0005886">
    <property type="term" value="C:plasma membrane"/>
    <property type="evidence" value="ECO:0007669"/>
    <property type="project" value="UniProtKB-SubCell"/>
</dbReference>
<evidence type="ECO:0000256" key="1">
    <source>
        <dbReference type="ARBA" id="ARBA00004651"/>
    </source>
</evidence>
<keyword evidence="2" id="KW-1003">Cell membrane</keyword>
<evidence type="ECO:0000313" key="8">
    <source>
        <dbReference type="Proteomes" id="UP000269154"/>
    </source>
</evidence>
<organism evidence="7 8">
    <name type="scientific">Okeania hirsuta</name>
    <dbReference type="NCBI Taxonomy" id="1458930"/>
    <lineage>
        <taxon>Bacteria</taxon>
        <taxon>Bacillati</taxon>
        <taxon>Cyanobacteriota</taxon>
        <taxon>Cyanophyceae</taxon>
        <taxon>Oscillatoriophycideae</taxon>
        <taxon>Oscillatoriales</taxon>
        <taxon>Microcoleaceae</taxon>
        <taxon>Okeania</taxon>
    </lineage>
</organism>
<reference evidence="7 8" key="1">
    <citation type="journal article" date="2018" name="ACS Chem. Biol.">
        <title>Ketoreductase domain dysfunction expands chemodiversity: malyngamide biosynthesis in the cyanobacterium Okeania hirsuta.</title>
        <authorList>
            <person name="Moss N.A."/>
            <person name="Leao T."/>
            <person name="Rankin M."/>
            <person name="McCullough T.M."/>
            <person name="Qu P."/>
            <person name="Korobeynikov A."/>
            <person name="Smith J.L."/>
            <person name="Gerwick L."/>
            <person name="Gerwick W.H."/>
        </authorList>
    </citation>
    <scope>NUCLEOTIDE SEQUENCE [LARGE SCALE GENOMIC DNA]</scope>
    <source>
        <strain evidence="7 8">PAB10Feb10-1</strain>
    </source>
</reference>